<dbReference type="RefSeq" id="WP_014986011.1">
    <property type="nucleotide sequence ID" value="NC_018681.1"/>
</dbReference>
<dbReference type="STRING" id="1133849.O3I_026035"/>
<organism evidence="1 2">
    <name type="scientific">Nocardia brasiliensis (strain ATCC 700358 / HUJEG-1)</name>
    <dbReference type="NCBI Taxonomy" id="1133849"/>
    <lineage>
        <taxon>Bacteria</taxon>
        <taxon>Bacillati</taxon>
        <taxon>Actinomycetota</taxon>
        <taxon>Actinomycetes</taxon>
        <taxon>Mycobacteriales</taxon>
        <taxon>Nocardiaceae</taxon>
        <taxon>Nocardia</taxon>
    </lineage>
</organism>
<name>K0F6R9_NOCB7</name>
<accession>K0F6R9</accession>
<dbReference type="EMBL" id="CP003876">
    <property type="protein sequence ID" value="AFU03156.1"/>
    <property type="molecule type" value="Genomic_DNA"/>
</dbReference>
<gene>
    <name evidence="1" type="ORF">O3I_026035</name>
</gene>
<evidence type="ECO:0000313" key="2">
    <source>
        <dbReference type="Proteomes" id="UP000006304"/>
    </source>
</evidence>
<protein>
    <submittedName>
        <fullName evidence="1">Transposase, IS4 family protein</fullName>
    </submittedName>
</protein>
<sequence length="363" mass="39291">MAGVAPVQVDHHQFSVGAVDADTLDTRDEGTLLCPGPGFVTVLTGIAYGPVSVTVVTTDAAPEDNDLAEWEAVEEAGLESAGELRVLRLDGEVVPGFEPIPPGRYRIRAYARGRDDNWDLEVAEPPETYRLVLWPTTEADNGIRQLHKTDTAYSAPAKALPIPDYDRSYIRDADGLVQRVPHDHPDVKAFHERVATWGGRPPAHVLTAGFGNYDAQVLSGLDRDLVDGIVALSPARQRELARWCVHRAFERAGLTEFADFRAGLAALDAGDHAAAPPDFGNGSQIVTRIDTDPEIPVTIVSGLPGNTEQIQQHKAVWAYSAATDIDDPLKAACCAVRAAATTYGMDYPELFDALRTEFHLPTP</sequence>
<dbReference type="eggNOG" id="ENOG5031DS0">
    <property type="taxonomic scope" value="Bacteria"/>
</dbReference>
<proteinExistence type="predicted"/>
<keyword evidence="2" id="KW-1185">Reference proteome</keyword>
<evidence type="ECO:0000313" key="1">
    <source>
        <dbReference type="EMBL" id="AFU03156.1"/>
    </source>
</evidence>
<reference evidence="1 2" key="1">
    <citation type="journal article" date="2012" name="J. Bacteriol.">
        <title>Complete genome sequence of Nocardia brasiliensis HUJEG-1.</title>
        <authorList>
            <person name="Vera-Cabrera L."/>
            <person name="Ortiz-Lopez R."/>
            <person name="Elizondo-Gonzalez R."/>
            <person name="Perez-Maya A.A."/>
            <person name="Ocampo-Candiani J."/>
        </authorList>
    </citation>
    <scope>NUCLEOTIDE SEQUENCE [LARGE SCALE GENOMIC DNA]</scope>
    <source>
        <strain evidence="2">ATCC 700358</strain>
    </source>
</reference>
<dbReference type="Proteomes" id="UP000006304">
    <property type="component" value="Chromosome"/>
</dbReference>
<dbReference type="AlphaFoldDB" id="K0F6R9"/>
<dbReference type="KEGG" id="nbr:O3I_026035"/>
<dbReference type="HOGENOM" id="CLU_694218_0_0_11"/>